<keyword evidence="1" id="KW-0805">Transcription regulation</keyword>
<proteinExistence type="predicted"/>
<evidence type="ECO:0000256" key="2">
    <source>
        <dbReference type="ARBA" id="ARBA00023125"/>
    </source>
</evidence>
<keyword evidence="2" id="KW-0238">DNA-binding</keyword>
<dbReference type="Proteomes" id="UP000662814">
    <property type="component" value="Chromosome"/>
</dbReference>
<dbReference type="PROSITE" id="PS50995">
    <property type="entry name" value="HTH_MARR_2"/>
    <property type="match status" value="1"/>
</dbReference>
<accession>A0ABX6YNP6</accession>
<gene>
    <name evidence="5" type="ORF">HCR76_04285</name>
</gene>
<dbReference type="PANTHER" id="PTHR42756:SF1">
    <property type="entry name" value="TRANSCRIPTIONAL REPRESSOR OF EMRAB OPERON"/>
    <property type="match status" value="1"/>
</dbReference>
<dbReference type="SMART" id="SM00347">
    <property type="entry name" value="HTH_MARR"/>
    <property type="match status" value="1"/>
</dbReference>
<sequence>MQEDDLGALVGYRLKEAQSVLRSRMDETLRGLGLSTPQYICLELLSRQPGASNSDLARGAFVTRQTMNTLLHGLQRRGLIERAEQAVAGRALPTQLTVSGQQLLDLADEKVQQIERRTVSLLDHEQAKALHDALSLCIEALSEPDD</sequence>
<evidence type="ECO:0000313" key="6">
    <source>
        <dbReference type="Proteomes" id="UP000662814"/>
    </source>
</evidence>
<evidence type="ECO:0000256" key="1">
    <source>
        <dbReference type="ARBA" id="ARBA00023015"/>
    </source>
</evidence>
<feature type="domain" description="HTH marR-type" evidence="4">
    <location>
        <begin position="7"/>
        <end position="139"/>
    </location>
</feature>
<evidence type="ECO:0000313" key="5">
    <source>
        <dbReference type="EMBL" id="QPZ40189.1"/>
    </source>
</evidence>
<dbReference type="InterPro" id="IPR036390">
    <property type="entry name" value="WH_DNA-bd_sf"/>
</dbReference>
<name>A0ABX6YNP6_9MICO</name>
<dbReference type="EMBL" id="CP061169">
    <property type="protein sequence ID" value="QPZ40189.1"/>
    <property type="molecule type" value="Genomic_DNA"/>
</dbReference>
<dbReference type="InterPro" id="IPR036388">
    <property type="entry name" value="WH-like_DNA-bd_sf"/>
</dbReference>
<protein>
    <submittedName>
        <fullName evidence="5">MarR family transcriptional regulator</fullName>
    </submittedName>
</protein>
<dbReference type="Gene3D" id="1.10.10.10">
    <property type="entry name" value="Winged helix-like DNA-binding domain superfamily/Winged helix DNA-binding domain"/>
    <property type="match status" value="1"/>
</dbReference>
<dbReference type="PANTHER" id="PTHR42756">
    <property type="entry name" value="TRANSCRIPTIONAL REGULATOR, MARR"/>
    <property type="match status" value="1"/>
</dbReference>
<evidence type="ECO:0000256" key="3">
    <source>
        <dbReference type="ARBA" id="ARBA00023163"/>
    </source>
</evidence>
<keyword evidence="3" id="KW-0804">Transcription</keyword>
<evidence type="ECO:0000259" key="4">
    <source>
        <dbReference type="PROSITE" id="PS50995"/>
    </source>
</evidence>
<keyword evidence="6" id="KW-1185">Reference proteome</keyword>
<reference evidence="5 6" key="1">
    <citation type="submission" date="2020-12" db="EMBL/GenBank/DDBJ databases">
        <title>Microbacterium sp. HY060.</title>
        <authorList>
            <person name="Zhou J."/>
        </authorList>
    </citation>
    <scope>NUCLEOTIDE SEQUENCE [LARGE SCALE GENOMIC DNA]</scope>
    <source>
        <strain evidence="5 6">HY60</strain>
    </source>
</reference>
<dbReference type="Pfam" id="PF12802">
    <property type="entry name" value="MarR_2"/>
    <property type="match status" value="1"/>
</dbReference>
<dbReference type="InterPro" id="IPR000835">
    <property type="entry name" value="HTH_MarR-typ"/>
</dbReference>
<dbReference type="SUPFAM" id="SSF46785">
    <property type="entry name" value="Winged helix' DNA-binding domain"/>
    <property type="match status" value="1"/>
</dbReference>
<organism evidence="5 6">
    <name type="scientific">Paramicrobacterium chengjingii</name>
    <dbReference type="NCBI Taxonomy" id="2769067"/>
    <lineage>
        <taxon>Bacteria</taxon>
        <taxon>Bacillati</taxon>
        <taxon>Actinomycetota</taxon>
        <taxon>Actinomycetes</taxon>
        <taxon>Micrococcales</taxon>
        <taxon>Microbacteriaceae</taxon>
        <taxon>Paramicrobacterium</taxon>
    </lineage>
</organism>